<dbReference type="EMBL" id="GEDV01009016">
    <property type="protein sequence ID" value="JAP79541.1"/>
    <property type="molecule type" value="Transcribed_RNA"/>
</dbReference>
<reference evidence="1" key="1">
    <citation type="journal article" date="2016" name="Ticks Tick Borne Dis.">
        <title>De novo assembly and annotation of the salivary gland transcriptome of Rhipicephalus appendiculatus male and female ticks during blood feeding.</title>
        <authorList>
            <person name="de Castro M.H."/>
            <person name="de Klerk D."/>
            <person name="Pienaar R."/>
            <person name="Latif A.A."/>
            <person name="Rees D.J."/>
            <person name="Mans B.J."/>
        </authorList>
    </citation>
    <scope>NUCLEOTIDE SEQUENCE</scope>
    <source>
        <tissue evidence="1">Salivary glands</tissue>
    </source>
</reference>
<proteinExistence type="predicted"/>
<accession>A0A131YNS0</accession>
<protein>
    <submittedName>
        <fullName evidence="1">Uncharacterized protein</fullName>
    </submittedName>
</protein>
<dbReference type="AlphaFoldDB" id="A0A131YNS0"/>
<evidence type="ECO:0000313" key="1">
    <source>
        <dbReference type="EMBL" id="JAP79541.1"/>
    </source>
</evidence>
<sequence length="86" mass="9482">MWLRSLTPSRGCSHSSVRLVCTLHSTLLTPPAGCKLCSLILGFQAKSRQLLAGAHIMNERHTWRLGGPFSPCIVPTVWLCRGPIEE</sequence>
<name>A0A131YNS0_RHIAP</name>
<organism evidence="1">
    <name type="scientific">Rhipicephalus appendiculatus</name>
    <name type="common">Brown ear tick</name>
    <dbReference type="NCBI Taxonomy" id="34631"/>
    <lineage>
        <taxon>Eukaryota</taxon>
        <taxon>Metazoa</taxon>
        <taxon>Ecdysozoa</taxon>
        <taxon>Arthropoda</taxon>
        <taxon>Chelicerata</taxon>
        <taxon>Arachnida</taxon>
        <taxon>Acari</taxon>
        <taxon>Parasitiformes</taxon>
        <taxon>Ixodida</taxon>
        <taxon>Ixodoidea</taxon>
        <taxon>Ixodidae</taxon>
        <taxon>Rhipicephalinae</taxon>
        <taxon>Rhipicephalus</taxon>
        <taxon>Rhipicephalus</taxon>
    </lineage>
</organism>